<dbReference type="SMART" id="SM00360">
    <property type="entry name" value="RRM"/>
    <property type="match status" value="2"/>
</dbReference>
<dbReference type="Gene3D" id="3.30.70.330">
    <property type="match status" value="2"/>
</dbReference>
<dbReference type="PANTHER" id="PTHR48032">
    <property type="entry name" value="RNA-BINDING PROTEIN MUSASHI HOMOLOG RBP6"/>
    <property type="match status" value="1"/>
</dbReference>
<keyword evidence="3" id="KW-0677">Repeat</keyword>
<reference evidence="7" key="1">
    <citation type="submission" date="2018-11" db="EMBL/GenBank/DDBJ databases">
        <title>Henneguya salminicola genome and transcriptome.</title>
        <authorList>
            <person name="Yahalomi D."/>
            <person name="Atkinson S.D."/>
            <person name="Neuhof M."/>
            <person name="Chang E.S."/>
            <person name="Philippe H."/>
            <person name="Cartwright P."/>
            <person name="Bartholomew J.L."/>
            <person name="Huchon D."/>
        </authorList>
    </citation>
    <scope>NUCLEOTIDE SEQUENCE</scope>
    <source>
        <strain evidence="7">Hz1</strain>
        <tissue evidence="7">Whole</tissue>
    </source>
</reference>
<feature type="domain" description="RRM" evidence="6">
    <location>
        <begin position="22"/>
        <end position="99"/>
    </location>
</feature>
<evidence type="ECO:0000256" key="5">
    <source>
        <dbReference type="PROSITE-ProRule" id="PRU00176"/>
    </source>
</evidence>
<comment type="subcellular location">
    <subcellularLocation>
        <location evidence="1">Cytoplasm</location>
    </subcellularLocation>
</comment>
<keyword evidence="2" id="KW-0963">Cytoplasm</keyword>
<evidence type="ECO:0000256" key="4">
    <source>
        <dbReference type="ARBA" id="ARBA00022884"/>
    </source>
</evidence>
<organism evidence="7">
    <name type="scientific">Henneguya salminicola</name>
    <name type="common">Myxosporean</name>
    <dbReference type="NCBI Taxonomy" id="69463"/>
    <lineage>
        <taxon>Eukaryota</taxon>
        <taxon>Metazoa</taxon>
        <taxon>Cnidaria</taxon>
        <taxon>Myxozoa</taxon>
        <taxon>Myxosporea</taxon>
        <taxon>Bivalvulida</taxon>
        <taxon>Platysporina</taxon>
        <taxon>Myxobolidae</taxon>
        <taxon>Henneguya</taxon>
    </lineage>
</organism>
<dbReference type="EMBL" id="GHBP01001643">
    <property type="protein sequence ID" value="NDJ92823.1"/>
    <property type="molecule type" value="Transcribed_RNA"/>
</dbReference>
<evidence type="ECO:0000256" key="1">
    <source>
        <dbReference type="ARBA" id="ARBA00004496"/>
    </source>
</evidence>
<dbReference type="AlphaFoldDB" id="A0A6G3MFR7"/>
<dbReference type="GO" id="GO:0003729">
    <property type="term" value="F:mRNA binding"/>
    <property type="evidence" value="ECO:0007669"/>
    <property type="project" value="TreeGrafter"/>
</dbReference>
<sequence length="194" mass="21734">MAEVYPNCNNHNNHSPKPEDSCKIFVGGLSWDTTQEKLNTYFSQFGEVIDCILMMDTATKRSRGFGFVTYKDPSSVLRVLENGPHILDNKSIDPKAAVPRFPCANITKPSTHPSSPINSRRCNKIFVGGIGQANEEDLRGYFQTYGIVSDVTIMMDKNTGRPRGTYFYSYQALPLLVLKVLNHPNIQLKSDTIP</sequence>
<dbReference type="InterPro" id="IPR012677">
    <property type="entry name" value="Nucleotide-bd_a/b_plait_sf"/>
</dbReference>
<evidence type="ECO:0000313" key="7">
    <source>
        <dbReference type="EMBL" id="NDJ92823.1"/>
    </source>
</evidence>
<dbReference type="InterPro" id="IPR035979">
    <property type="entry name" value="RBD_domain_sf"/>
</dbReference>
<dbReference type="SUPFAM" id="SSF54928">
    <property type="entry name" value="RNA-binding domain, RBD"/>
    <property type="match status" value="1"/>
</dbReference>
<dbReference type="GO" id="GO:0006417">
    <property type="term" value="P:regulation of translation"/>
    <property type="evidence" value="ECO:0007669"/>
    <property type="project" value="TreeGrafter"/>
</dbReference>
<feature type="domain" description="RRM" evidence="6">
    <location>
        <begin position="123"/>
        <end position="171"/>
    </location>
</feature>
<dbReference type="InterPro" id="IPR000504">
    <property type="entry name" value="RRM_dom"/>
</dbReference>
<dbReference type="GO" id="GO:0005737">
    <property type="term" value="C:cytoplasm"/>
    <property type="evidence" value="ECO:0007669"/>
    <property type="project" value="UniProtKB-SubCell"/>
</dbReference>
<dbReference type="FunFam" id="3.30.70.330:FF:000025">
    <property type="entry name" value="RNA-binding protein Musashi homolog 2 isoform X1"/>
    <property type="match status" value="1"/>
</dbReference>
<evidence type="ECO:0000256" key="2">
    <source>
        <dbReference type="ARBA" id="ARBA00022490"/>
    </source>
</evidence>
<evidence type="ECO:0000256" key="3">
    <source>
        <dbReference type="ARBA" id="ARBA00022737"/>
    </source>
</evidence>
<accession>A0A6G3MFR7</accession>
<dbReference type="PANTHER" id="PTHR48032:SF18">
    <property type="entry name" value="RRM DOMAIN-CONTAINING PROTEIN"/>
    <property type="match status" value="1"/>
</dbReference>
<dbReference type="CDD" id="cd12325">
    <property type="entry name" value="RRM1_hnRNPA_hnRNPD_like"/>
    <property type="match status" value="1"/>
</dbReference>
<name>A0A6G3MFR7_HENSL</name>
<dbReference type="PROSITE" id="PS50102">
    <property type="entry name" value="RRM"/>
    <property type="match status" value="2"/>
</dbReference>
<proteinExistence type="predicted"/>
<dbReference type="Pfam" id="PF00076">
    <property type="entry name" value="RRM_1"/>
    <property type="match status" value="2"/>
</dbReference>
<keyword evidence="4 5" id="KW-0694">RNA-binding</keyword>
<evidence type="ECO:0000259" key="6">
    <source>
        <dbReference type="PROSITE" id="PS50102"/>
    </source>
</evidence>
<protein>
    <submittedName>
        <fullName evidence="7">RNA-binding protein Musashi homolog 1 (Trinotate prediction)</fullName>
    </submittedName>
</protein>